<feature type="region of interest" description="Disordered" evidence="1">
    <location>
        <begin position="204"/>
        <end position="237"/>
    </location>
</feature>
<dbReference type="Proteomes" id="UP000327493">
    <property type="component" value="Unassembled WGS sequence"/>
</dbReference>
<evidence type="ECO:0000313" key="4">
    <source>
        <dbReference type="Proteomes" id="UP000327493"/>
    </source>
</evidence>
<protein>
    <recommendedName>
        <fullName evidence="2">Focadhesin C-terminal domain-containing protein</fullName>
    </recommendedName>
</protein>
<dbReference type="AlphaFoldDB" id="A0A5J5CG19"/>
<dbReference type="Pfam" id="PF11229">
    <property type="entry name" value="Focadhesin"/>
    <property type="match status" value="1"/>
</dbReference>
<dbReference type="InterPro" id="IPR021392">
    <property type="entry name" value="Focadhesin_C"/>
</dbReference>
<proteinExistence type="predicted"/>
<evidence type="ECO:0000259" key="2">
    <source>
        <dbReference type="Pfam" id="PF11229"/>
    </source>
</evidence>
<organism evidence="3 4">
    <name type="scientific">Etheostoma spectabile</name>
    <name type="common">orangethroat darter</name>
    <dbReference type="NCBI Taxonomy" id="54343"/>
    <lineage>
        <taxon>Eukaryota</taxon>
        <taxon>Metazoa</taxon>
        <taxon>Chordata</taxon>
        <taxon>Craniata</taxon>
        <taxon>Vertebrata</taxon>
        <taxon>Euteleostomi</taxon>
        <taxon>Actinopterygii</taxon>
        <taxon>Neopterygii</taxon>
        <taxon>Teleostei</taxon>
        <taxon>Neoteleostei</taxon>
        <taxon>Acanthomorphata</taxon>
        <taxon>Eupercaria</taxon>
        <taxon>Perciformes</taxon>
        <taxon>Percoidei</taxon>
        <taxon>Percidae</taxon>
        <taxon>Etheostomatinae</taxon>
        <taxon>Etheostoma</taxon>
    </lineage>
</organism>
<gene>
    <name evidence="3" type="ORF">FQN60_017487</name>
</gene>
<feature type="domain" description="Focadhesin C-terminal" evidence="2">
    <location>
        <begin position="13"/>
        <end position="208"/>
    </location>
</feature>
<reference evidence="3 4" key="1">
    <citation type="submission" date="2019-08" db="EMBL/GenBank/DDBJ databases">
        <title>A chromosome-level genome assembly, high-density linkage maps, and genome scans reveal the genomic architecture of hybrid incompatibilities underlying speciation via character displacement in darters (Percidae: Etheostominae).</title>
        <authorList>
            <person name="Moran R.L."/>
            <person name="Catchen J.M."/>
            <person name="Fuller R.C."/>
        </authorList>
    </citation>
    <scope>NUCLEOTIDE SEQUENCE [LARGE SCALE GENOMIC DNA]</scope>
    <source>
        <strain evidence="3">EspeVRDwgs_2016</strain>
        <tissue evidence="3">Muscle</tissue>
    </source>
</reference>
<accession>A0A5J5CG19</accession>
<dbReference type="InterPro" id="IPR045163">
    <property type="entry name" value="Focadhesin/RST1"/>
</dbReference>
<comment type="caution">
    <text evidence="3">The sequence shown here is derived from an EMBL/GenBank/DDBJ whole genome shotgun (WGS) entry which is preliminary data.</text>
</comment>
<evidence type="ECO:0000256" key="1">
    <source>
        <dbReference type="SAM" id="MobiDB-lite"/>
    </source>
</evidence>
<dbReference type="EMBL" id="VOFY01000036">
    <property type="protein sequence ID" value="KAA8579271.1"/>
    <property type="molecule type" value="Genomic_DNA"/>
</dbReference>
<evidence type="ECO:0000313" key="3">
    <source>
        <dbReference type="EMBL" id="KAA8579271.1"/>
    </source>
</evidence>
<dbReference type="GO" id="GO:0060147">
    <property type="term" value="P:regulation of post-transcriptional gene silencing"/>
    <property type="evidence" value="ECO:0007669"/>
    <property type="project" value="InterPro"/>
</dbReference>
<sequence>MDISLMSAVPNAVQAHMEKTCFVLAYLTSQGRVPLLGLNDVIAGVLRGWPSRRVGWLLLQVFYQCRLATNPNTGEARNKSTFGAGELLMLRSCHRMEWLLELMGHIRNVAYGATPVTCGDTKRATDFLFQVFAAAVVSWGDHRMPRLLGIRDKWFPWQPGSKPQIMQHGLYGGEAFADHALPQCMLGMAHSLAQLLDREPWGSQTHKRPCWPSSPPLSSRRKLCGPEHTDGSPEEQRQTVTMAIQTEVLPQKHGWSLNTKRLRLSGLCVPNAGTPLNSQNRQVEHQDDGEAKVCWCCWLNIRQGLRVHSMAVEGVSMTHSSSCGYLSPHGTQQNVNRSHYGTGSEVGLKDVNPYRRRSRMFHKKNCAHTTGLLWISSSMMTMVSRRFFSMT</sequence>
<dbReference type="PANTHER" id="PTHR16212">
    <property type="entry name" value="FOCADHESIN FAMILY MEMBER"/>
    <property type="match status" value="1"/>
</dbReference>
<name>A0A5J5CG19_9PERO</name>
<dbReference type="PANTHER" id="PTHR16212:SF4">
    <property type="entry name" value="FOCADHESIN"/>
    <property type="match status" value="1"/>
</dbReference>
<keyword evidence="4" id="KW-1185">Reference proteome</keyword>
<feature type="compositionally biased region" description="Basic and acidic residues" evidence="1">
    <location>
        <begin position="224"/>
        <end position="237"/>
    </location>
</feature>